<evidence type="ECO:0000256" key="11">
    <source>
        <dbReference type="SAM" id="MobiDB-lite"/>
    </source>
</evidence>
<gene>
    <name evidence="12" type="primary">secG</name>
    <name evidence="12" type="ORF">FNE76_00860</name>
</gene>
<evidence type="ECO:0000256" key="2">
    <source>
        <dbReference type="ARBA" id="ARBA00008445"/>
    </source>
</evidence>
<feature type="compositionally biased region" description="Low complexity" evidence="11">
    <location>
        <begin position="94"/>
        <end position="115"/>
    </location>
</feature>
<evidence type="ECO:0000256" key="8">
    <source>
        <dbReference type="ARBA" id="ARBA00023010"/>
    </source>
</evidence>
<comment type="subcellular location">
    <subcellularLocation>
        <location evidence="1 10">Cell membrane</location>
        <topology evidence="1 10">Multi-pass membrane protein</topology>
    </subcellularLocation>
</comment>
<dbReference type="EMBL" id="VKGC01000001">
    <property type="protein sequence ID" value="TSA87044.1"/>
    <property type="molecule type" value="Genomic_DNA"/>
</dbReference>
<dbReference type="GO" id="GO:0043952">
    <property type="term" value="P:protein transport by the Sec complex"/>
    <property type="evidence" value="ECO:0007669"/>
    <property type="project" value="TreeGrafter"/>
</dbReference>
<accession>A0A553V3S9</accession>
<keyword evidence="7 10" id="KW-1133">Transmembrane helix</keyword>
<keyword evidence="5 10" id="KW-0812">Transmembrane</keyword>
<comment type="caution">
    <text evidence="12">The sequence shown here is derived from an EMBL/GenBank/DDBJ whole genome shotgun (WGS) entry which is preliminary data.</text>
</comment>
<dbReference type="AlphaFoldDB" id="A0A553V3S9"/>
<evidence type="ECO:0000313" key="13">
    <source>
        <dbReference type="Proteomes" id="UP000319322"/>
    </source>
</evidence>
<dbReference type="NCBIfam" id="TIGR00810">
    <property type="entry name" value="secG"/>
    <property type="match status" value="1"/>
</dbReference>
<reference evidence="12" key="2">
    <citation type="submission" date="2019-07" db="EMBL/GenBank/DDBJ databases">
        <authorList>
            <person name="Papic B."/>
        </authorList>
    </citation>
    <scope>NUCLEOTIDE SEQUENCE [LARGE SCALE GENOMIC DNA]</scope>
    <source>
        <strain evidence="12">L8b</strain>
    </source>
</reference>
<dbReference type="Pfam" id="PF03840">
    <property type="entry name" value="SecG"/>
    <property type="match status" value="1"/>
</dbReference>
<evidence type="ECO:0000256" key="3">
    <source>
        <dbReference type="ARBA" id="ARBA00022448"/>
    </source>
</evidence>
<keyword evidence="8 10" id="KW-0811">Translocation</keyword>
<feature type="region of interest" description="Disordered" evidence="11">
    <location>
        <begin position="89"/>
        <end position="145"/>
    </location>
</feature>
<evidence type="ECO:0000256" key="6">
    <source>
        <dbReference type="ARBA" id="ARBA00022927"/>
    </source>
</evidence>
<evidence type="ECO:0000256" key="5">
    <source>
        <dbReference type="ARBA" id="ARBA00022692"/>
    </source>
</evidence>
<dbReference type="GO" id="GO:0009306">
    <property type="term" value="P:protein secretion"/>
    <property type="evidence" value="ECO:0007669"/>
    <property type="project" value="UniProtKB-UniRule"/>
</dbReference>
<feature type="compositionally biased region" description="Polar residues" evidence="11">
    <location>
        <begin position="132"/>
        <end position="145"/>
    </location>
</feature>
<comment type="similarity">
    <text evidence="2 10">Belongs to the SecG family.</text>
</comment>
<sequence length="145" mass="15374">MSGLFLVLQIVLAVAIVIVVLLQKSSSIGLGAYSGSNESLFGAKGPASFLAKLTMFLGFLFLANTIALGYFYNKEYNISVLDSTPKNSPLKATPLVPQNPTNNPLNPLGDNPLFPQQTPNPLAPQAPISPESAPTLSNPHKTPQK</sequence>
<proteinExistence type="inferred from homology"/>
<keyword evidence="4 10" id="KW-1003">Cell membrane</keyword>
<evidence type="ECO:0000256" key="10">
    <source>
        <dbReference type="RuleBase" id="RU365087"/>
    </source>
</evidence>
<comment type="caution">
    <text evidence="10">Lacks conserved residue(s) required for the propagation of feature annotation.</text>
</comment>
<evidence type="ECO:0000256" key="4">
    <source>
        <dbReference type="ARBA" id="ARBA00022475"/>
    </source>
</evidence>
<dbReference type="PRINTS" id="PR01651">
    <property type="entry name" value="SECGEXPORT"/>
</dbReference>
<evidence type="ECO:0000256" key="7">
    <source>
        <dbReference type="ARBA" id="ARBA00022989"/>
    </source>
</evidence>
<evidence type="ECO:0000313" key="12">
    <source>
        <dbReference type="EMBL" id="TSA87044.1"/>
    </source>
</evidence>
<comment type="function">
    <text evidence="10">Involved in protein export. Participates in an early event of protein translocation.</text>
</comment>
<reference evidence="12" key="1">
    <citation type="submission" date="2019-07" db="EMBL/GenBank/DDBJ databases">
        <title>Helicobacter labacensis sp. nov., Helicobacter mehlei sp. nov. and Helicobacter vulpis sp. nov., isolated from gastric mucosa of red fox (Vulpis vulpis).</title>
        <authorList>
            <person name="Kusar D."/>
            <person name="Gruntar I."/>
            <person name="Pate M."/>
            <person name="Zajc U."/>
            <person name="Ocepek M."/>
        </authorList>
    </citation>
    <scope>NUCLEOTIDE SEQUENCE [LARGE SCALE GENOMIC DNA]</scope>
    <source>
        <strain evidence="12">L8b</strain>
    </source>
</reference>
<organism evidence="12 13">
    <name type="scientific">Helicobacter mehlei</name>
    <dbReference type="NCBI Taxonomy" id="2316080"/>
    <lineage>
        <taxon>Bacteria</taxon>
        <taxon>Pseudomonadati</taxon>
        <taxon>Campylobacterota</taxon>
        <taxon>Epsilonproteobacteria</taxon>
        <taxon>Campylobacterales</taxon>
        <taxon>Helicobacteraceae</taxon>
        <taxon>Helicobacter</taxon>
    </lineage>
</organism>
<dbReference type="PANTHER" id="PTHR34182:SF1">
    <property type="entry name" value="PROTEIN-EXPORT MEMBRANE PROTEIN SECG"/>
    <property type="match status" value="1"/>
</dbReference>
<keyword evidence="6 10" id="KW-0653">Protein transport</keyword>
<evidence type="ECO:0000256" key="9">
    <source>
        <dbReference type="ARBA" id="ARBA00023136"/>
    </source>
</evidence>
<feature type="transmembrane region" description="Helical" evidence="10">
    <location>
        <begin position="51"/>
        <end position="72"/>
    </location>
</feature>
<dbReference type="Proteomes" id="UP000319322">
    <property type="component" value="Unassembled WGS sequence"/>
</dbReference>
<dbReference type="InterPro" id="IPR004692">
    <property type="entry name" value="SecG"/>
</dbReference>
<protein>
    <recommendedName>
        <fullName evidence="10">Protein-export membrane protein SecG</fullName>
    </recommendedName>
</protein>
<keyword evidence="13" id="KW-1185">Reference proteome</keyword>
<evidence type="ECO:0000256" key="1">
    <source>
        <dbReference type="ARBA" id="ARBA00004651"/>
    </source>
</evidence>
<name>A0A553V3S9_9HELI</name>
<keyword evidence="9 10" id="KW-0472">Membrane</keyword>
<dbReference type="GO" id="GO:0005886">
    <property type="term" value="C:plasma membrane"/>
    <property type="evidence" value="ECO:0007669"/>
    <property type="project" value="UniProtKB-SubCell"/>
</dbReference>
<dbReference type="PANTHER" id="PTHR34182">
    <property type="entry name" value="PROTEIN-EXPORT MEMBRANE PROTEIN SECG"/>
    <property type="match status" value="1"/>
</dbReference>
<dbReference type="GO" id="GO:0015450">
    <property type="term" value="F:protein-transporting ATPase activity"/>
    <property type="evidence" value="ECO:0007669"/>
    <property type="project" value="UniProtKB-UniRule"/>
</dbReference>
<dbReference type="GO" id="GO:0065002">
    <property type="term" value="P:intracellular protein transmembrane transport"/>
    <property type="evidence" value="ECO:0007669"/>
    <property type="project" value="TreeGrafter"/>
</dbReference>
<keyword evidence="3 10" id="KW-0813">Transport</keyword>